<dbReference type="Proteomes" id="UP000477386">
    <property type="component" value="Unassembled WGS sequence"/>
</dbReference>
<sequence>MSRYFRNRPYLQLLTVSALLTAVLVSCSQYSTKPISKGYHNLTAHFNAYVIARDEIKEAELALFKTRQENYNHLLPILFPVDSMLVAPVKPQLDDAIKKASLIPERHQNSKWLDDAYILIGRARLLKQDLPNAIEVFKYVNTKGTDEDDKHQALVGLMRAYTEASDYTNALNVSEYLRTQPLNKANTRDFYLTKAYMHERKGEYTTAAGILDATFPALKKGESTARLHLIAGQLYDLTGQPTKAIAHYQQVLRSRPSYDQSFYANLYAIQSNGLTGDQKRLAQSTETFETMLNDRKNADLKDKIYFTMGLLEARNGRIDKAINFYSLSIQAAGSNTSQVPYTYEEIGKLYFEKKTDYAKAKVYYDSALALMPQQSPDYAALVTRKKTLDEFVQYQTTIRTDDSLLHLAQMNPAALDKLLDNVIAQKEKEDKAQAALAQQIVDRASSGNVGTVPGATNSDLQPNERWVLYNPVALSQGRQEFSTRWGNRPIEDNWRRSNKEASEAIAGVNSPLNGGTSANEINPNAPLQQQDATNASAQTALGSSGIATVQKAQKDALYAKIPFTKEAQAQANQRIENALYKLGKLYKFQLNQPADAIPTFEQLLTRYPNTLQKPEVYYLLHLSNEQLGKASPWKDKLLADYPNTSYARLVGRAVAQQSTDSETKALATYNQIYELYKANNVTEALARTENSLNTFTGTQLEDKLALLRVILVGKVQGTDAYKQSLTEFIRDYPASSLLPRVKEMQEAASRQTANRK</sequence>
<dbReference type="EMBL" id="JAAGNZ010000001">
    <property type="protein sequence ID" value="NEU66080.1"/>
    <property type="molecule type" value="Genomic_DNA"/>
</dbReference>
<dbReference type="Pfam" id="PF13174">
    <property type="entry name" value="TPR_6"/>
    <property type="match status" value="1"/>
</dbReference>
<dbReference type="SMART" id="SM00028">
    <property type="entry name" value="TPR"/>
    <property type="match status" value="5"/>
</dbReference>
<reference evidence="2 3" key="1">
    <citation type="submission" date="2020-02" db="EMBL/GenBank/DDBJ databases">
        <title>Draft genome sequence of two Spirosoma agri KCTC 52727 and Spirosoma terrae KCTC 52035.</title>
        <authorList>
            <person name="Rojas J."/>
            <person name="Ambika Manirajan B."/>
            <person name="Ratering S."/>
            <person name="Suarez C."/>
            <person name="Schnell S."/>
        </authorList>
    </citation>
    <scope>NUCLEOTIDE SEQUENCE [LARGE SCALE GENOMIC DNA]</scope>
    <source>
        <strain evidence="2 3">KCTC 52727</strain>
    </source>
</reference>
<dbReference type="PROSITE" id="PS51257">
    <property type="entry name" value="PROKAR_LIPOPROTEIN"/>
    <property type="match status" value="1"/>
</dbReference>
<comment type="caution">
    <text evidence="2">The sequence shown here is derived from an EMBL/GenBank/DDBJ whole genome shotgun (WGS) entry which is preliminary data.</text>
</comment>
<dbReference type="RefSeq" id="WP_164035365.1">
    <property type="nucleotide sequence ID" value="NZ_JAAGNZ010000001.1"/>
</dbReference>
<gene>
    <name evidence="2" type="ORF">GK091_04240</name>
</gene>
<accession>A0A6M0ICS4</accession>
<dbReference type="InterPro" id="IPR011990">
    <property type="entry name" value="TPR-like_helical_dom_sf"/>
</dbReference>
<evidence type="ECO:0000313" key="3">
    <source>
        <dbReference type="Proteomes" id="UP000477386"/>
    </source>
</evidence>
<keyword evidence="1" id="KW-0802">TPR repeat</keyword>
<proteinExistence type="predicted"/>
<keyword evidence="3" id="KW-1185">Reference proteome</keyword>
<dbReference type="AlphaFoldDB" id="A0A6M0ICS4"/>
<name>A0A6M0ICS4_9BACT</name>
<evidence type="ECO:0000256" key="1">
    <source>
        <dbReference type="PROSITE-ProRule" id="PRU00339"/>
    </source>
</evidence>
<feature type="repeat" description="TPR" evidence="1">
    <location>
        <begin position="225"/>
        <end position="258"/>
    </location>
</feature>
<organism evidence="2 3">
    <name type="scientific">Spirosoma agri</name>
    <dbReference type="NCBI Taxonomy" id="1987381"/>
    <lineage>
        <taxon>Bacteria</taxon>
        <taxon>Pseudomonadati</taxon>
        <taxon>Bacteroidota</taxon>
        <taxon>Cytophagia</taxon>
        <taxon>Cytophagales</taxon>
        <taxon>Cytophagaceae</taxon>
        <taxon>Spirosoma</taxon>
    </lineage>
</organism>
<dbReference type="InterPro" id="IPR019734">
    <property type="entry name" value="TPR_rpt"/>
</dbReference>
<dbReference type="SUPFAM" id="SSF48452">
    <property type="entry name" value="TPR-like"/>
    <property type="match status" value="3"/>
</dbReference>
<dbReference type="Gene3D" id="1.25.40.10">
    <property type="entry name" value="Tetratricopeptide repeat domain"/>
    <property type="match status" value="4"/>
</dbReference>
<evidence type="ECO:0000313" key="2">
    <source>
        <dbReference type="EMBL" id="NEU66080.1"/>
    </source>
</evidence>
<dbReference type="PROSITE" id="PS50005">
    <property type="entry name" value="TPR"/>
    <property type="match status" value="1"/>
</dbReference>
<dbReference type="Pfam" id="PF13181">
    <property type="entry name" value="TPR_8"/>
    <property type="match status" value="1"/>
</dbReference>
<protein>
    <submittedName>
        <fullName evidence="2">Tetratricopeptide repeat protein</fullName>
    </submittedName>
</protein>